<proteinExistence type="predicted"/>
<dbReference type="GO" id="GO:0004622">
    <property type="term" value="F:phosphatidylcholine lysophospholipase activity"/>
    <property type="evidence" value="ECO:0007669"/>
    <property type="project" value="TreeGrafter"/>
</dbReference>
<evidence type="ECO:0000313" key="2">
    <source>
        <dbReference type="EMBL" id="CUS53756.1"/>
    </source>
</evidence>
<dbReference type="EC" id="3.1.1.2" evidence="2"/>
<protein>
    <submittedName>
        <fullName evidence="2">Arylesterase</fullName>
        <ecNumber evidence="2">3.1.1.2</ecNumber>
    </submittedName>
</protein>
<sequence>MFRLFLVLFALLLPVKVNAENIVILGDSLSAGYGIALSDSWPELLRSRLSQKSRVYDVINASISGETAAGGRNRLPELLTEWQPKILILELGANDGLRGAPIVAIRDDLDYIIRHSLAQGTDVVLVGVLLPSNYGPHYTRKFREVYTELAKRYALHFLPFILDGIYDQPELMLDDRLHPSSLAQPMILDNLWPVLAPLLNRD</sequence>
<dbReference type="SUPFAM" id="SSF52266">
    <property type="entry name" value="SGNH hydrolase"/>
    <property type="match status" value="1"/>
</dbReference>
<evidence type="ECO:0000259" key="1">
    <source>
        <dbReference type="Pfam" id="PF13472"/>
    </source>
</evidence>
<dbReference type="PANTHER" id="PTHR30383:SF24">
    <property type="entry name" value="THIOESTERASE 1_PROTEASE 1_LYSOPHOSPHOLIPASE L1"/>
    <property type="match status" value="1"/>
</dbReference>
<dbReference type="GO" id="GO:0004064">
    <property type="term" value="F:arylesterase activity"/>
    <property type="evidence" value="ECO:0007669"/>
    <property type="project" value="UniProtKB-EC"/>
</dbReference>
<dbReference type="PROSITE" id="PS01098">
    <property type="entry name" value="LIPASE_GDSL_SER"/>
    <property type="match status" value="1"/>
</dbReference>
<dbReference type="EMBL" id="CZRL01000098">
    <property type="protein sequence ID" value="CUS53756.1"/>
    <property type="molecule type" value="Genomic_DNA"/>
</dbReference>
<name>A0A170PRT4_9ZZZZ</name>
<dbReference type="InterPro" id="IPR036514">
    <property type="entry name" value="SGNH_hydro_sf"/>
</dbReference>
<dbReference type="InterPro" id="IPR008265">
    <property type="entry name" value="Lipase_GDSL_AS"/>
</dbReference>
<organism evidence="2">
    <name type="scientific">hydrothermal vent metagenome</name>
    <dbReference type="NCBI Taxonomy" id="652676"/>
    <lineage>
        <taxon>unclassified sequences</taxon>
        <taxon>metagenomes</taxon>
        <taxon>ecological metagenomes</taxon>
    </lineage>
</organism>
<dbReference type="InterPro" id="IPR051532">
    <property type="entry name" value="Ester_Hydrolysis_Enzymes"/>
</dbReference>
<feature type="domain" description="SGNH hydrolase-type esterase" evidence="1">
    <location>
        <begin position="24"/>
        <end position="181"/>
    </location>
</feature>
<reference evidence="2" key="1">
    <citation type="submission" date="2015-10" db="EMBL/GenBank/DDBJ databases">
        <authorList>
            <person name="Gilbert D.G."/>
        </authorList>
    </citation>
    <scope>NUCLEOTIDE SEQUENCE</scope>
</reference>
<dbReference type="CDD" id="cd01822">
    <property type="entry name" value="Lysophospholipase_L1_like"/>
    <property type="match status" value="1"/>
</dbReference>
<keyword evidence="2" id="KW-0378">Hydrolase</keyword>
<dbReference type="AlphaFoldDB" id="A0A170PRT4"/>
<dbReference type="GO" id="GO:0006629">
    <property type="term" value="P:lipid metabolic process"/>
    <property type="evidence" value="ECO:0007669"/>
    <property type="project" value="InterPro"/>
</dbReference>
<accession>A0A170PRT4</accession>
<dbReference type="Pfam" id="PF13472">
    <property type="entry name" value="Lipase_GDSL_2"/>
    <property type="match status" value="1"/>
</dbReference>
<dbReference type="InterPro" id="IPR013830">
    <property type="entry name" value="SGNH_hydro"/>
</dbReference>
<dbReference type="PANTHER" id="PTHR30383">
    <property type="entry name" value="THIOESTERASE 1/PROTEASE 1/LYSOPHOSPHOLIPASE L1"/>
    <property type="match status" value="1"/>
</dbReference>
<dbReference type="Gene3D" id="3.40.50.1110">
    <property type="entry name" value="SGNH hydrolase"/>
    <property type="match status" value="1"/>
</dbReference>
<gene>
    <name evidence="2" type="ORF">MGWOODY_XGa2862</name>
</gene>